<sequence length="513" mass="53210">MTSAADGPGPAADAGCVLAIDLGTGGPKVAVVAPSGETLAWSWRPVATEFLPGGGAEQDPERMWTAVVEAARAALAELAELSARPPLVAVSVTSQYMSTIPVAADGRPTGPCVLWMDTRGGAHNLSLLNETSFPLFVERHGLIPLPSGNDNVAHAHVVATFHPEAYAAAVALVEPMDYLTARLTGRVCATQSTVFGQLVCDNRTWGATEYDPELVAATGLRPDKLAPLVPMRGPVGEVTTAAAAALGIDAGLPVVPGTIDSITSAVGSGALGPERGSVIIGTTSVMVTHLRVQRSDLGSGLLTVPSPVPGSWYVMAENGVGGRALEWAARLFGYGDDVGAAAAEAAGVPDGADGVDFAPWLLGSIAPNPNDDVRAAFTGLHLRHDRRHLLRAVLEGVALNLGWLRGPMEDFVGTTWPSVAFGGGGAQSDLWAQLLADALDRPVHQLDQPRATNARGAAFLAFADLGLLDLDDVPSLLRVRAVRTPRPERREAVAAALRRLQSLHPSLALLPGT</sequence>
<dbReference type="GO" id="GO:0005975">
    <property type="term" value="P:carbohydrate metabolic process"/>
    <property type="evidence" value="ECO:0007669"/>
    <property type="project" value="InterPro"/>
</dbReference>
<dbReference type="SUPFAM" id="SSF53067">
    <property type="entry name" value="Actin-like ATPase domain"/>
    <property type="match status" value="2"/>
</dbReference>
<dbReference type="Pfam" id="PF02782">
    <property type="entry name" value="FGGY_C"/>
    <property type="match status" value="1"/>
</dbReference>
<evidence type="ECO:0000313" key="5">
    <source>
        <dbReference type="EMBL" id="CAB4553592.1"/>
    </source>
</evidence>
<feature type="domain" description="Carbohydrate kinase FGGY C-terminal" evidence="4">
    <location>
        <begin position="277"/>
        <end position="463"/>
    </location>
</feature>
<dbReference type="Pfam" id="PF00370">
    <property type="entry name" value="FGGY_N"/>
    <property type="match status" value="1"/>
</dbReference>
<dbReference type="InterPro" id="IPR018483">
    <property type="entry name" value="Carb_kinase_FGGY_CS"/>
</dbReference>
<reference evidence="5" key="1">
    <citation type="submission" date="2020-05" db="EMBL/GenBank/DDBJ databases">
        <authorList>
            <person name="Chiriac C."/>
            <person name="Salcher M."/>
            <person name="Ghai R."/>
            <person name="Kavagutti S V."/>
        </authorList>
    </citation>
    <scope>NUCLEOTIDE SEQUENCE</scope>
</reference>
<feature type="domain" description="Carbohydrate kinase FGGY N-terminal" evidence="3">
    <location>
        <begin position="17"/>
        <end position="267"/>
    </location>
</feature>
<dbReference type="EMBL" id="CAEZSR010000035">
    <property type="protein sequence ID" value="CAB4553592.1"/>
    <property type="molecule type" value="Genomic_DNA"/>
</dbReference>
<gene>
    <name evidence="5" type="ORF">UFOPK1493_01252</name>
</gene>
<proteinExistence type="predicted"/>
<dbReference type="GO" id="GO:0016301">
    <property type="term" value="F:kinase activity"/>
    <property type="evidence" value="ECO:0007669"/>
    <property type="project" value="UniProtKB-KW"/>
</dbReference>
<dbReference type="CDD" id="cd07805">
    <property type="entry name" value="ASKHA_NBD_FGGY_CvXK-like"/>
    <property type="match status" value="1"/>
</dbReference>
<evidence type="ECO:0000256" key="1">
    <source>
        <dbReference type="ARBA" id="ARBA00022679"/>
    </source>
</evidence>
<keyword evidence="1" id="KW-0808">Transferase</keyword>
<organism evidence="5">
    <name type="scientific">freshwater metagenome</name>
    <dbReference type="NCBI Taxonomy" id="449393"/>
    <lineage>
        <taxon>unclassified sequences</taxon>
        <taxon>metagenomes</taxon>
        <taxon>ecological metagenomes</taxon>
    </lineage>
</organism>
<dbReference type="InterPro" id="IPR050406">
    <property type="entry name" value="FGGY_Carb_Kinase"/>
</dbReference>
<evidence type="ECO:0000256" key="2">
    <source>
        <dbReference type="ARBA" id="ARBA00022777"/>
    </source>
</evidence>
<dbReference type="PANTHER" id="PTHR43095:SF5">
    <property type="entry name" value="XYLULOSE KINASE"/>
    <property type="match status" value="1"/>
</dbReference>
<dbReference type="InterPro" id="IPR018485">
    <property type="entry name" value="FGGY_C"/>
</dbReference>
<dbReference type="PROSITE" id="PS00445">
    <property type="entry name" value="FGGY_KINASES_2"/>
    <property type="match status" value="1"/>
</dbReference>
<keyword evidence="2" id="KW-0418">Kinase</keyword>
<dbReference type="AlphaFoldDB" id="A0A6J6CPX0"/>
<dbReference type="Gene3D" id="3.30.420.40">
    <property type="match status" value="2"/>
</dbReference>
<dbReference type="PIRSF" id="PIRSF000538">
    <property type="entry name" value="GlpK"/>
    <property type="match status" value="1"/>
</dbReference>
<evidence type="ECO:0000259" key="3">
    <source>
        <dbReference type="Pfam" id="PF00370"/>
    </source>
</evidence>
<protein>
    <submittedName>
        <fullName evidence="5">Unannotated protein</fullName>
    </submittedName>
</protein>
<evidence type="ECO:0000259" key="4">
    <source>
        <dbReference type="Pfam" id="PF02782"/>
    </source>
</evidence>
<dbReference type="InterPro" id="IPR043129">
    <property type="entry name" value="ATPase_NBD"/>
</dbReference>
<accession>A0A6J6CPX0</accession>
<dbReference type="PANTHER" id="PTHR43095">
    <property type="entry name" value="SUGAR KINASE"/>
    <property type="match status" value="1"/>
</dbReference>
<dbReference type="InterPro" id="IPR018484">
    <property type="entry name" value="FGGY_N"/>
</dbReference>
<dbReference type="GO" id="GO:0016773">
    <property type="term" value="F:phosphotransferase activity, alcohol group as acceptor"/>
    <property type="evidence" value="ECO:0007669"/>
    <property type="project" value="InterPro"/>
</dbReference>
<name>A0A6J6CPX0_9ZZZZ</name>
<dbReference type="InterPro" id="IPR000577">
    <property type="entry name" value="Carb_kinase_FGGY"/>
</dbReference>